<dbReference type="AlphaFoldDB" id="A0A1B0G2D4"/>
<reference evidence="1" key="1">
    <citation type="submission" date="2020-05" db="UniProtKB">
        <authorList>
            <consortium name="EnsemblMetazoa"/>
        </authorList>
    </citation>
    <scope>IDENTIFICATION</scope>
    <source>
        <strain evidence="1">Yale</strain>
    </source>
</reference>
<dbReference type="VEuPathDB" id="VectorBase:GMOY007468"/>
<keyword evidence="2" id="KW-1185">Reference proteome</keyword>
<accession>A0A1B0G2D4</accession>
<evidence type="ECO:0000313" key="2">
    <source>
        <dbReference type="Proteomes" id="UP000092444"/>
    </source>
</evidence>
<proteinExistence type="predicted"/>
<dbReference type="EnsemblMetazoa" id="GMOY007468-RA">
    <property type="protein sequence ID" value="GMOY007468-PA"/>
    <property type="gene ID" value="GMOY007468"/>
</dbReference>
<evidence type="ECO:0000313" key="1">
    <source>
        <dbReference type="EnsemblMetazoa" id="GMOY007468-PA"/>
    </source>
</evidence>
<organism evidence="1 2">
    <name type="scientific">Glossina morsitans morsitans</name>
    <name type="common">Savannah tsetse fly</name>
    <dbReference type="NCBI Taxonomy" id="37546"/>
    <lineage>
        <taxon>Eukaryota</taxon>
        <taxon>Metazoa</taxon>
        <taxon>Ecdysozoa</taxon>
        <taxon>Arthropoda</taxon>
        <taxon>Hexapoda</taxon>
        <taxon>Insecta</taxon>
        <taxon>Pterygota</taxon>
        <taxon>Neoptera</taxon>
        <taxon>Endopterygota</taxon>
        <taxon>Diptera</taxon>
        <taxon>Brachycera</taxon>
        <taxon>Muscomorpha</taxon>
        <taxon>Hippoboscoidea</taxon>
        <taxon>Glossinidae</taxon>
        <taxon>Glossina</taxon>
    </lineage>
</organism>
<sequence length="498" mass="58204">MAGKKVGLSSTKLTFNACEDRLLLKMNKLYFILIAIVVVQASQAIDLTEALNVNLRGQLKAYERFLSTLNNEHQHKDDLKKLIQLTEDVLKLNDFEEKEKAITSMPTHFSQEFNEWISKKLEEAQVDGDIENAMAFYNSLLTEHNSYEDDIKKTLSILEEIHRVADLKDKVERFINLSKDFSESFDKFLKESALPNVNTRLQKTIEFFANVLKDESVPFKTEILELKAKCEEALSSDKSLEDKQKALHEISIAIPIKRHLQDDEEHTNSRLNHYIKRLDIIIKKPNSEYVNELNELRQRFEKSLTNDNHQQKQEFLEYYAHTLNGAVSDYLQNELDKQYLNEDICIEIWYMKEILPYIKDGLATEISQITAEYEIALKKDDFDEKFNAFTGTVDNYSQKLTTYLDSEPQPLPVLNAHLKFFQYYISHLLQDNQVLRAKAYEVKLRALLNQVEQAIASENLEEKLQIIDAFDEVDTEFGQFLLDHMIDFEIYRFGFENC</sequence>
<dbReference type="EMBL" id="CCAG010023721">
    <property type="status" value="NOT_ANNOTATED_CDS"/>
    <property type="molecule type" value="Genomic_DNA"/>
</dbReference>
<protein>
    <submittedName>
        <fullName evidence="1">Uncharacterized protein</fullName>
    </submittedName>
</protein>
<dbReference type="Proteomes" id="UP000092444">
    <property type="component" value="Unassembled WGS sequence"/>
</dbReference>
<name>A0A1B0G2D4_GLOMM</name>